<accession>A0A3P7LI84</accession>
<gene>
    <name evidence="2" type="ORF">DILT_LOCUS5439</name>
</gene>
<name>A0A3P7LI84_DIBLA</name>
<organism evidence="2 3">
    <name type="scientific">Dibothriocephalus latus</name>
    <name type="common">Fish tapeworm</name>
    <name type="synonym">Diphyllobothrium latum</name>
    <dbReference type="NCBI Taxonomy" id="60516"/>
    <lineage>
        <taxon>Eukaryota</taxon>
        <taxon>Metazoa</taxon>
        <taxon>Spiralia</taxon>
        <taxon>Lophotrochozoa</taxon>
        <taxon>Platyhelminthes</taxon>
        <taxon>Cestoda</taxon>
        <taxon>Eucestoda</taxon>
        <taxon>Diphyllobothriidea</taxon>
        <taxon>Diphyllobothriidae</taxon>
        <taxon>Dibothriocephalus</taxon>
    </lineage>
</organism>
<feature type="region of interest" description="Disordered" evidence="1">
    <location>
        <begin position="49"/>
        <end position="70"/>
    </location>
</feature>
<sequence>MTNTEALMTWARERLLRTKQKLKRTMISSADWPPPNLIYSSSVTCQQGQHGRLKGLSHAETDHEPLSKQAKPVKVVEVEEEDDDDDDGERSYQWLGSCCWRESSERRPAHRLSSMISGTYKIRHGRHHNAVTELVLKTGPDGSLICDNNVDINMLIAGFREFEKHLQYGALMPFVNVLPTAINPTPEEEGEEDSRLQEAADEEEGGASESSGQEPVRLKSLCRRRSTPAKDKRVSFADLQKADS</sequence>
<evidence type="ECO:0000256" key="1">
    <source>
        <dbReference type="SAM" id="MobiDB-lite"/>
    </source>
</evidence>
<dbReference type="OrthoDB" id="6253710at2759"/>
<dbReference type="Proteomes" id="UP000281553">
    <property type="component" value="Unassembled WGS sequence"/>
</dbReference>
<evidence type="ECO:0000313" key="3">
    <source>
        <dbReference type="Proteomes" id="UP000281553"/>
    </source>
</evidence>
<proteinExistence type="predicted"/>
<protein>
    <submittedName>
        <fullName evidence="2">Uncharacterized protein</fullName>
    </submittedName>
</protein>
<feature type="compositionally biased region" description="Basic and acidic residues" evidence="1">
    <location>
        <begin position="228"/>
        <end position="244"/>
    </location>
</feature>
<dbReference type="AlphaFoldDB" id="A0A3P7LI84"/>
<evidence type="ECO:0000313" key="2">
    <source>
        <dbReference type="EMBL" id="VDN09608.1"/>
    </source>
</evidence>
<feature type="compositionally biased region" description="Basic and acidic residues" evidence="1">
    <location>
        <begin position="57"/>
        <end position="66"/>
    </location>
</feature>
<reference evidence="2 3" key="1">
    <citation type="submission" date="2018-11" db="EMBL/GenBank/DDBJ databases">
        <authorList>
            <consortium name="Pathogen Informatics"/>
        </authorList>
    </citation>
    <scope>NUCLEOTIDE SEQUENCE [LARGE SCALE GENOMIC DNA]</scope>
</reference>
<feature type="region of interest" description="Disordered" evidence="1">
    <location>
        <begin position="182"/>
        <end position="244"/>
    </location>
</feature>
<keyword evidence="3" id="KW-1185">Reference proteome</keyword>
<dbReference type="EMBL" id="UYRU01047412">
    <property type="protein sequence ID" value="VDN09608.1"/>
    <property type="molecule type" value="Genomic_DNA"/>
</dbReference>